<protein>
    <submittedName>
        <fullName evidence="1">Uncharacterized protein</fullName>
    </submittedName>
</protein>
<dbReference type="RefSeq" id="WP_424895293.1">
    <property type="nucleotide sequence ID" value="NZ_JAOCDR010000104.1"/>
</dbReference>
<dbReference type="Proteomes" id="UP001161099">
    <property type="component" value="Unassembled WGS sequence"/>
</dbReference>
<name>A0AA42LFA5_ACIJO</name>
<evidence type="ECO:0000313" key="2">
    <source>
        <dbReference type="Proteomes" id="UP001161099"/>
    </source>
</evidence>
<organism evidence="1 2">
    <name type="scientific">Acinetobacter johnsonii</name>
    <dbReference type="NCBI Taxonomy" id="40214"/>
    <lineage>
        <taxon>Bacteria</taxon>
        <taxon>Pseudomonadati</taxon>
        <taxon>Pseudomonadota</taxon>
        <taxon>Gammaproteobacteria</taxon>
        <taxon>Moraxellales</taxon>
        <taxon>Moraxellaceae</taxon>
        <taxon>Acinetobacter</taxon>
    </lineage>
</organism>
<accession>A0AA42LFA5</accession>
<feature type="non-terminal residue" evidence="1">
    <location>
        <position position="729"/>
    </location>
</feature>
<proteinExistence type="predicted"/>
<evidence type="ECO:0000313" key="1">
    <source>
        <dbReference type="EMBL" id="MDH0657837.1"/>
    </source>
</evidence>
<dbReference type="EMBL" id="JAOCDR010000104">
    <property type="protein sequence ID" value="MDH0657837.1"/>
    <property type="molecule type" value="Genomic_DNA"/>
</dbReference>
<gene>
    <name evidence="1" type="ORF">N5D11_17325</name>
</gene>
<comment type="caution">
    <text evidence="1">The sequence shown here is derived from an EMBL/GenBank/DDBJ whole genome shotgun (WGS) entry which is preliminary data.</text>
</comment>
<dbReference type="AlphaFoldDB" id="A0AA42LFA5"/>
<reference evidence="1" key="1">
    <citation type="submission" date="2022-09" db="EMBL/GenBank/DDBJ databases">
        <title>Intensive care unit water sources are persistently colonized with multi-drug resistant bacteria and are the site of extensive horizontal gene transfer of antibiotic resistance genes.</title>
        <authorList>
            <person name="Diorio-Toth L."/>
        </authorList>
    </citation>
    <scope>NUCLEOTIDE SEQUENCE</scope>
    <source>
        <strain evidence="1">GD03851</strain>
    </source>
</reference>
<sequence length="729" mass="85271">MNQYIQLNRKFSPITPKQNLDVSNLDYSLNTAYGEEKTWDDLLAEYRCVILAEAGAGKTKEFEECAKRIHAEGKYSFFIRIEDIDSDFVDAFEEGDEFQFNEWLDSTDPAWFFLDSADEARLKDPKQFEKAIRKFAKKVKPAARRCHIYISSRPYSWGFESDEKFLDKELYYGITDNKDESNREEKVKSALKVFSLAPLNLADIKFFCEIKSVENIPNLLNQIERYDLLGLAERPFDLDNIIDKWRKESVLGSRTEIIKHNIQQRLTDRHARRRRALNIPLEKLQEGAQRLAAAVILTRKANINVPNSNPNIDNIDPIEILPDWTREEILALLGCGIFNDIVYDAVRFRHRDIREFLAAQWFIKLLRGDNRLEIEYLFFREQFGERIVTPSLRCVLPWIILEDQKTCDHVLKNQPEIAFEGGDPLRLTLDTRKKIFVNFVERIAKNLDNRSVRDNDSIAKISNKDLEEDVLALIQKYSTNEDVIFFLGRMVWQGQLDKCVPTLIDIALDKVNGMYARRIATRAVMSCGSEHQKKQLWKALNAGGEILERKHIVELVSEINQPDVEFISLLIDSLKNSETYQKYEYSGLGRALENLIEKCDEQLKFDFLLGLIGLLYIQPYVDKKNCKISEKYRWCLKLAYKIIEQLIVLHSQFMLKPSILELLVKGQRLIHYTDYDDNEEKNNLSKLVPKWDELNEALYCKTIEIARQDHRQSKDEELTDDWQYCCYGQ</sequence>